<dbReference type="SUPFAM" id="SSF46785">
    <property type="entry name" value="Winged helix' DNA-binding domain"/>
    <property type="match status" value="1"/>
</dbReference>
<dbReference type="RefSeq" id="WP_171296842.1">
    <property type="nucleotide sequence ID" value="NZ_CP087098.1"/>
</dbReference>
<dbReference type="GO" id="GO:0043565">
    <property type="term" value="F:sequence-specific DNA binding"/>
    <property type="evidence" value="ECO:0007669"/>
    <property type="project" value="InterPro"/>
</dbReference>
<proteinExistence type="predicted"/>
<dbReference type="InterPro" id="IPR011008">
    <property type="entry name" value="Dimeric_a/b-barrel"/>
</dbReference>
<evidence type="ECO:0000313" key="5">
    <source>
        <dbReference type="EMBL" id="NNU76114.1"/>
    </source>
</evidence>
<accession>A0A7Y3SYF8</accession>
<feature type="domain" description="HTH asnC-type" evidence="4">
    <location>
        <begin position="2"/>
        <end position="63"/>
    </location>
</feature>
<dbReference type="SMART" id="SM00344">
    <property type="entry name" value="HTH_ASNC"/>
    <property type="match status" value="1"/>
</dbReference>
<dbReference type="InterPro" id="IPR019887">
    <property type="entry name" value="Tscrpt_reg_AsnC/Lrp_C"/>
</dbReference>
<dbReference type="GO" id="GO:0043200">
    <property type="term" value="P:response to amino acid"/>
    <property type="evidence" value="ECO:0007669"/>
    <property type="project" value="TreeGrafter"/>
</dbReference>
<dbReference type="InterPro" id="IPR036390">
    <property type="entry name" value="WH_DNA-bd_sf"/>
</dbReference>
<organism evidence="5 6">
    <name type="scientific">Clostridium estertheticum</name>
    <dbReference type="NCBI Taxonomy" id="238834"/>
    <lineage>
        <taxon>Bacteria</taxon>
        <taxon>Bacillati</taxon>
        <taxon>Bacillota</taxon>
        <taxon>Clostridia</taxon>
        <taxon>Eubacteriales</taxon>
        <taxon>Clostridiaceae</taxon>
        <taxon>Clostridium</taxon>
    </lineage>
</organism>
<dbReference type="Gene3D" id="3.30.70.920">
    <property type="match status" value="1"/>
</dbReference>
<dbReference type="Pfam" id="PF01037">
    <property type="entry name" value="AsnC_trans_reg"/>
    <property type="match status" value="1"/>
</dbReference>
<dbReference type="InterPro" id="IPR000485">
    <property type="entry name" value="AsnC-type_HTH_dom"/>
</dbReference>
<dbReference type="SUPFAM" id="SSF54909">
    <property type="entry name" value="Dimeric alpha+beta barrel"/>
    <property type="match status" value="1"/>
</dbReference>
<sequence length="137" mass="15546">MLDQTDTQILSLLTKNSRMQWQEIGEEVHLTGQAVKNRISKMEKSGVIKGYTVNINSEILGKNLTAFITVFMKTTDHLSFKKYINNNSLVTEAHRISGDGCYILKLTSSTQAEIVDFLDEILKYGNYKLNLSIQNIK</sequence>
<evidence type="ECO:0000259" key="4">
    <source>
        <dbReference type="PROSITE" id="PS50956"/>
    </source>
</evidence>
<keyword evidence="1" id="KW-0805">Transcription regulation</keyword>
<dbReference type="PROSITE" id="PS50956">
    <property type="entry name" value="HTH_ASNC_2"/>
    <property type="match status" value="1"/>
</dbReference>
<reference evidence="5 6" key="1">
    <citation type="submission" date="2020-05" db="EMBL/GenBank/DDBJ databases">
        <title>Complete genome of Clostridium estertheticum subspecies estertheticum, isolated from Vacuum packed lamb meat from New Zealand imported to Switzerland.</title>
        <authorList>
            <person name="Wambui J."/>
            <person name="Stevens M.J.A."/>
            <person name="Stephan R."/>
        </authorList>
    </citation>
    <scope>NUCLEOTIDE SEQUENCE [LARGE SCALE GENOMIC DNA]</scope>
    <source>
        <strain evidence="5 6">CEST001</strain>
    </source>
</reference>
<dbReference type="PANTHER" id="PTHR30154:SF55">
    <property type="entry name" value="HTH-TYPE TRANSCRIPTIONAL REGULATOR LRPB"/>
    <property type="match status" value="1"/>
</dbReference>
<comment type="caution">
    <text evidence="5">The sequence shown here is derived from an EMBL/GenBank/DDBJ whole genome shotgun (WGS) entry which is preliminary data.</text>
</comment>
<dbReference type="PANTHER" id="PTHR30154">
    <property type="entry name" value="LEUCINE-RESPONSIVE REGULATORY PROTEIN"/>
    <property type="match status" value="1"/>
</dbReference>
<dbReference type="GO" id="GO:0005829">
    <property type="term" value="C:cytosol"/>
    <property type="evidence" value="ECO:0007669"/>
    <property type="project" value="TreeGrafter"/>
</dbReference>
<dbReference type="Gene3D" id="1.10.10.10">
    <property type="entry name" value="Winged helix-like DNA-binding domain superfamily/Winged helix DNA-binding domain"/>
    <property type="match status" value="1"/>
</dbReference>
<dbReference type="PRINTS" id="PR00033">
    <property type="entry name" value="HTHASNC"/>
</dbReference>
<protein>
    <submittedName>
        <fullName evidence="5">Lrp/AsnC family transcriptional regulator</fullName>
    </submittedName>
</protein>
<evidence type="ECO:0000256" key="2">
    <source>
        <dbReference type="ARBA" id="ARBA00023125"/>
    </source>
</evidence>
<keyword evidence="2" id="KW-0238">DNA-binding</keyword>
<keyword evidence="3" id="KW-0804">Transcription</keyword>
<dbReference type="Proteomes" id="UP000531659">
    <property type="component" value="Unassembled WGS sequence"/>
</dbReference>
<dbReference type="AlphaFoldDB" id="A0A7Y3SYF8"/>
<gene>
    <name evidence="5" type="ORF">HLQ16_09255</name>
</gene>
<dbReference type="Pfam" id="PF13412">
    <property type="entry name" value="HTH_24"/>
    <property type="match status" value="1"/>
</dbReference>
<dbReference type="InterPro" id="IPR036388">
    <property type="entry name" value="WH-like_DNA-bd_sf"/>
</dbReference>
<dbReference type="EMBL" id="JABEYB010000006">
    <property type="protein sequence ID" value="NNU76114.1"/>
    <property type="molecule type" value="Genomic_DNA"/>
</dbReference>
<evidence type="ECO:0000313" key="6">
    <source>
        <dbReference type="Proteomes" id="UP000531659"/>
    </source>
</evidence>
<name>A0A7Y3SYF8_9CLOT</name>
<evidence type="ECO:0000256" key="1">
    <source>
        <dbReference type="ARBA" id="ARBA00023015"/>
    </source>
</evidence>
<dbReference type="InterPro" id="IPR019888">
    <property type="entry name" value="Tscrpt_reg_AsnC-like"/>
</dbReference>
<evidence type="ECO:0000256" key="3">
    <source>
        <dbReference type="ARBA" id="ARBA00023163"/>
    </source>
</evidence>